<dbReference type="Proteomes" id="UP000192277">
    <property type="component" value="Unassembled WGS sequence"/>
</dbReference>
<sequence>MRSFTLRAVTIAVIILVFPFLNASAQSPGQIVRRSSASAVLDPNNDGYVSLPLNTGFTTSDITQSEIPFKSIPPSFIEPIGDLATGASGSFTDLVTSTTDKTGFMSYSDGTNLYFRLRVGSISNGAKAYSVLIDADNKAGNSGSQADPNYVAPTSQGSGNIGFEWEVLLATGTSTTVTVNETDGKNGPNIVQVSQTTNSSNWQIATALSTNSNNPDYFFDFYVPLSAFTGTYALTSSSVFRMVATTVSSPTSALKGNRSDIFGVNDVLYPSTPDGWLAAINGTPPITLSQLNSGR</sequence>
<dbReference type="EMBL" id="LWBO01000011">
    <property type="protein sequence ID" value="OQP49236.1"/>
    <property type="molecule type" value="Genomic_DNA"/>
</dbReference>
<proteinExistence type="predicted"/>
<organism evidence="1 2">
    <name type="scientific">Niastella koreensis</name>
    <dbReference type="NCBI Taxonomy" id="354356"/>
    <lineage>
        <taxon>Bacteria</taxon>
        <taxon>Pseudomonadati</taxon>
        <taxon>Bacteroidota</taxon>
        <taxon>Chitinophagia</taxon>
        <taxon>Chitinophagales</taxon>
        <taxon>Chitinophagaceae</taxon>
        <taxon>Niastella</taxon>
    </lineage>
</organism>
<gene>
    <name evidence="1" type="ORF">A4D02_30045</name>
</gene>
<evidence type="ECO:0000313" key="2">
    <source>
        <dbReference type="Proteomes" id="UP000192277"/>
    </source>
</evidence>
<dbReference type="RefSeq" id="WP_014216803.1">
    <property type="nucleotide sequence ID" value="NZ_LWBO01000011.1"/>
</dbReference>
<protein>
    <submittedName>
        <fullName evidence="1">Uncharacterized protein</fullName>
    </submittedName>
</protein>
<accession>A0ABX3NYC5</accession>
<reference evidence="1 2" key="1">
    <citation type="submission" date="2016-04" db="EMBL/GenBank/DDBJ databases">
        <authorList>
            <person name="Chen L."/>
            <person name="Zhuang W."/>
            <person name="Wang G."/>
        </authorList>
    </citation>
    <scope>NUCLEOTIDE SEQUENCE [LARGE SCALE GENOMIC DNA]</scope>
    <source>
        <strain evidence="2">GR20</strain>
    </source>
</reference>
<evidence type="ECO:0000313" key="1">
    <source>
        <dbReference type="EMBL" id="OQP49236.1"/>
    </source>
</evidence>
<keyword evidence="2" id="KW-1185">Reference proteome</keyword>
<name>A0ABX3NYC5_9BACT</name>
<comment type="caution">
    <text evidence="1">The sequence shown here is derived from an EMBL/GenBank/DDBJ whole genome shotgun (WGS) entry which is preliminary data.</text>
</comment>